<dbReference type="PROSITE" id="PS51194">
    <property type="entry name" value="HELICASE_CTER"/>
    <property type="match status" value="1"/>
</dbReference>
<dbReference type="Pfam" id="PF00271">
    <property type="entry name" value="Helicase_C"/>
    <property type="match status" value="1"/>
</dbReference>
<reference evidence="8 9" key="1">
    <citation type="submission" date="2023-11" db="EMBL/GenBank/DDBJ databases">
        <title>A Novel Polar Bacteriovorax (B. antarcticus) Isolated from the Biocrust in Antarctica.</title>
        <authorList>
            <person name="Mun W."/>
            <person name="Choi S.Y."/>
            <person name="Mitchell R.J."/>
        </authorList>
    </citation>
    <scope>NUCLEOTIDE SEQUENCE [LARGE SCALE GENOMIC DNA]</scope>
    <source>
        <strain evidence="8 9">PP10</strain>
    </source>
</reference>
<evidence type="ECO:0000256" key="5">
    <source>
        <dbReference type="ARBA" id="ARBA00038437"/>
    </source>
</evidence>
<dbReference type="InterPro" id="IPR011545">
    <property type="entry name" value="DEAD/DEAH_box_helicase_dom"/>
</dbReference>
<comment type="similarity">
    <text evidence="5">Belongs to the DEAD box helicase family.</text>
</comment>
<dbReference type="SMART" id="SM00490">
    <property type="entry name" value="HELICc"/>
    <property type="match status" value="1"/>
</dbReference>
<dbReference type="Pfam" id="PF00270">
    <property type="entry name" value="DEAD"/>
    <property type="match status" value="1"/>
</dbReference>
<dbReference type="EC" id="3.6.4.-" evidence="8"/>
<keyword evidence="4" id="KW-0067">ATP-binding</keyword>
<evidence type="ECO:0000313" key="8">
    <source>
        <dbReference type="EMBL" id="MEA9358340.1"/>
    </source>
</evidence>
<gene>
    <name evidence="8" type="ORF">SHI21_19045</name>
</gene>
<dbReference type="GO" id="GO:0004386">
    <property type="term" value="F:helicase activity"/>
    <property type="evidence" value="ECO:0007669"/>
    <property type="project" value="UniProtKB-KW"/>
</dbReference>
<evidence type="ECO:0000313" key="9">
    <source>
        <dbReference type="Proteomes" id="UP001302274"/>
    </source>
</evidence>
<evidence type="ECO:0000256" key="1">
    <source>
        <dbReference type="ARBA" id="ARBA00022741"/>
    </source>
</evidence>
<dbReference type="CDD" id="cd00268">
    <property type="entry name" value="DEADc"/>
    <property type="match status" value="1"/>
</dbReference>
<proteinExistence type="inferred from homology"/>
<dbReference type="SMART" id="SM00487">
    <property type="entry name" value="DEXDc"/>
    <property type="match status" value="1"/>
</dbReference>
<accession>A0ABU5W281</accession>
<dbReference type="RefSeq" id="WP_323578695.1">
    <property type="nucleotide sequence ID" value="NZ_JAYGJQ010000003.1"/>
</dbReference>
<dbReference type="InterPro" id="IPR050079">
    <property type="entry name" value="DEAD_box_RNA_helicase"/>
</dbReference>
<dbReference type="InterPro" id="IPR001650">
    <property type="entry name" value="Helicase_C-like"/>
</dbReference>
<dbReference type="SUPFAM" id="SSF52540">
    <property type="entry name" value="P-loop containing nucleoside triphosphate hydrolases"/>
    <property type="match status" value="1"/>
</dbReference>
<keyword evidence="3 8" id="KW-0347">Helicase</keyword>
<dbReference type="InterPro" id="IPR044742">
    <property type="entry name" value="DEAD/DEAH_RhlB"/>
</dbReference>
<sequence length="399" mass="44920">MIQFPEAIQKALTEMKIQNLTPIQEQAIPVIMEGKDLIALSETGSGKTLAFTLPLVASLIGAPKRPTKVLIITPTKELSEQILGVAKKCARFTTIISTSIYGGNSFSEQERELKNGVHLIVACPGRLKDHIEKNTIDLSGIETVVLDEADQLMDMGFLPHLRVALEATKERKQTLLFSATMSEEVKLLTEEFLTGATLVEFQANKAKAIVTEAFCPITDELRYPFIRFLLKHHKIKACLIFTRTKDEARSLNALLAEDKYKSAVLEGDMTTHQRKKALNGLKEKTINIMVATDIAARGLDIPHVTHIINLNPPLNAESYIHRLGRTARHDKGGMAITIYMPEEKEKIERILEDQGKTLKITKFKEFNYQLRIEKRHLRVIKNNTSLDRDDEDDAEEHGF</sequence>
<dbReference type="PANTHER" id="PTHR47959">
    <property type="entry name" value="ATP-DEPENDENT RNA HELICASE RHLE-RELATED"/>
    <property type="match status" value="1"/>
</dbReference>
<evidence type="ECO:0000256" key="4">
    <source>
        <dbReference type="ARBA" id="ARBA00022840"/>
    </source>
</evidence>
<dbReference type="InterPro" id="IPR027417">
    <property type="entry name" value="P-loop_NTPase"/>
</dbReference>
<dbReference type="PANTHER" id="PTHR47959:SF1">
    <property type="entry name" value="ATP-DEPENDENT RNA HELICASE DBPA"/>
    <property type="match status" value="1"/>
</dbReference>
<dbReference type="Gene3D" id="3.40.50.300">
    <property type="entry name" value="P-loop containing nucleotide triphosphate hydrolases"/>
    <property type="match status" value="2"/>
</dbReference>
<evidence type="ECO:0000259" key="6">
    <source>
        <dbReference type="PROSITE" id="PS51192"/>
    </source>
</evidence>
<feature type="domain" description="Helicase C-terminal" evidence="7">
    <location>
        <begin position="224"/>
        <end position="369"/>
    </location>
</feature>
<keyword evidence="9" id="KW-1185">Reference proteome</keyword>
<name>A0ABU5W281_9BACT</name>
<evidence type="ECO:0000259" key="7">
    <source>
        <dbReference type="PROSITE" id="PS51194"/>
    </source>
</evidence>
<evidence type="ECO:0000256" key="3">
    <source>
        <dbReference type="ARBA" id="ARBA00022806"/>
    </source>
</evidence>
<organism evidence="8 9">
    <name type="scientific">Bacteriovorax antarcticus</name>
    <dbReference type="NCBI Taxonomy" id="3088717"/>
    <lineage>
        <taxon>Bacteria</taxon>
        <taxon>Pseudomonadati</taxon>
        <taxon>Bdellovibrionota</taxon>
        <taxon>Bacteriovoracia</taxon>
        <taxon>Bacteriovoracales</taxon>
        <taxon>Bacteriovoracaceae</taxon>
        <taxon>Bacteriovorax</taxon>
    </lineage>
</organism>
<keyword evidence="1" id="KW-0547">Nucleotide-binding</keyword>
<dbReference type="GO" id="GO:0016787">
    <property type="term" value="F:hydrolase activity"/>
    <property type="evidence" value="ECO:0007669"/>
    <property type="project" value="UniProtKB-KW"/>
</dbReference>
<dbReference type="InterPro" id="IPR014001">
    <property type="entry name" value="Helicase_ATP-bd"/>
</dbReference>
<dbReference type="EMBL" id="JAYGJQ010000003">
    <property type="protein sequence ID" value="MEA9358340.1"/>
    <property type="molecule type" value="Genomic_DNA"/>
</dbReference>
<dbReference type="PROSITE" id="PS51192">
    <property type="entry name" value="HELICASE_ATP_BIND_1"/>
    <property type="match status" value="1"/>
</dbReference>
<comment type="caution">
    <text evidence="8">The sequence shown here is derived from an EMBL/GenBank/DDBJ whole genome shotgun (WGS) entry which is preliminary data.</text>
</comment>
<evidence type="ECO:0000256" key="2">
    <source>
        <dbReference type="ARBA" id="ARBA00022801"/>
    </source>
</evidence>
<keyword evidence="2 8" id="KW-0378">Hydrolase</keyword>
<dbReference type="CDD" id="cd18787">
    <property type="entry name" value="SF2_C_DEAD"/>
    <property type="match status" value="1"/>
</dbReference>
<dbReference type="Proteomes" id="UP001302274">
    <property type="component" value="Unassembled WGS sequence"/>
</dbReference>
<feature type="domain" description="Helicase ATP-binding" evidence="6">
    <location>
        <begin position="28"/>
        <end position="199"/>
    </location>
</feature>
<protein>
    <submittedName>
        <fullName evidence="8">DEAD/DEAH box helicase</fullName>
        <ecNumber evidence="8">3.6.4.-</ecNumber>
    </submittedName>
</protein>